<keyword evidence="1" id="KW-0732">Signal</keyword>
<dbReference type="Pfam" id="PF13149">
    <property type="entry name" value="Mfa_like_1"/>
    <property type="match status" value="1"/>
</dbReference>
<evidence type="ECO:0000313" key="3">
    <source>
        <dbReference type="Proteomes" id="UP000810252"/>
    </source>
</evidence>
<dbReference type="Proteomes" id="UP000810252">
    <property type="component" value="Unassembled WGS sequence"/>
</dbReference>
<dbReference type="InterPro" id="IPR025049">
    <property type="entry name" value="Mfa-like_1"/>
</dbReference>
<dbReference type="PROSITE" id="PS51257">
    <property type="entry name" value="PROKAR_LIPOPROTEIN"/>
    <property type="match status" value="1"/>
</dbReference>
<dbReference type="CDD" id="cd13121">
    <property type="entry name" value="BF2867_like_C"/>
    <property type="match status" value="1"/>
</dbReference>
<dbReference type="Gene3D" id="2.60.40.2620">
    <property type="entry name" value="Fimbrillin-like"/>
    <property type="match status" value="1"/>
</dbReference>
<evidence type="ECO:0000313" key="2">
    <source>
        <dbReference type="EMBL" id="MBO8447892.1"/>
    </source>
</evidence>
<dbReference type="InterPro" id="IPR042278">
    <property type="entry name" value="Mfa-like_1_N"/>
</dbReference>
<proteinExistence type="predicted"/>
<reference evidence="2" key="1">
    <citation type="submission" date="2020-10" db="EMBL/GenBank/DDBJ databases">
        <authorList>
            <person name="Gilroy R."/>
        </authorList>
    </citation>
    <scope>NUCLEOTIDE SEQUENCE</scope>
    <source>
        <strain evidence="2">20514</strain>
    </source>
</reference>
<reference evidence="2" key="2">
    <citation type="journal article" date="2021" name="PeerJ">
        <title>Extensive microbial diversity within the chicken gut microbiome revealed by metagenomics and culture.</title>
        <authorList>
            <person name="Gilroy R."/>
            <person name="Ravi A."/>
            <person name="Getino M."/>
            <person name="Pursley I."/>
            <person name="Horton D.L."/>
            <person name="Alikhan N.F."/>
            <person name="Baker D."/>
            <person name="Gharbi K."/>
            <person name="Hall N."/>
            <person name="Watson M."/>
            <person name="Adriaenssens E.M."/>
            <person name="Foster-Nyarko E."/>
            <person name="Jarju S."/>
            <person name="Secka A."/>
            <person name="Antonio M."/>
            <person name="Oren A."/>
            <person name="Chaudhuri R.R."/>
            <person name="La Ragione R."/>
            <person name="Hildebrand F."/>
            <person name="Pallen M.J."/>
        </authorList>
    </citation>
    <scope>NUCLEOTIDE SEQUENCE</scope>
    <source>
        <strain evidence="2">20514</strain>
    </source>
</reference>
<name>A0A9D9EIM1_9BACT</name>
<feature type="chain" id="PRO_5038541100" evidence="1">
    <location>
        <begin position="24"/>
        <end position="319"/>
    </location>
</feature>
<dbReference type="AlphaFoldDB" id="A0A9D9EIM1"/>
<evidence type="ECO:0000256" key="1">
    <source>
        <dbReference type="SAM" id="SignalP"/>
    </source>
</evidence>
<protein>
    <submittedName>
        <fullName evidence="2">Fimbrillin family protein</fullName>
    </submittedName>
</protein>
<sequence length="319" mass="33283">MRNRKTILLYPAFMALFAACSHENVEIAGQEQILLTSGVESMKVAAAGTLGTQSSSIAAGRAVSAWVETSGTGEALYKAWELTADGKDGFSYEPMFFPESGSGIDVYAIHGPSFVSGTAFPEEPVAFTVAADQSGSRDAYMGSDLLYAARQGAAPGSGEIRLLFYHMLSKIEIAVIQGEGAPELAESGAVTIPEVVLDGTFLPGRISEAGMQEQSSRAAMVSTGKTSGTLTVDGRLSGASGSEVYNEAVVVPQEMGGKSICFNLSSGGTLYYMIPEGTVFESGKKYIYKITMDLSGIHVSSGIVDWAPGGEESGTATVI</sequence>
<gene>
    <name evidence="2" type="ORF">IAC29_01305</name>
</gene>
<organism evidence="2 3">
    <name type="scientific">Candidatus Cryptobacteroides merdigallinarum</name>
    <dbReference type="NCBI Taxonomy" id="2840770"/>
    <lineage>
        <taxon>Bacteria</taxon>
        <taxon>Pseudomonadati</taxon>
        <taxon>Bacteroidota</taxon>
        <taxon>Bacteroidia</taxon>
        <taxon>Bacteroidales</taxon>
        <taxon>Candidatus Cryptobacteroides</taxon>
    </lineage>
</organism>
<accession>A0A9D9EIM1</accession>
<feature type="signal peptide" evidence="1">
    <location>
        <begin position="1"/>
        <end position="23"/>
    </location>
</feature>
<comment type="caution">
    <text evidence="2">The sequence shown here is derived from an EMBL/GenBank/DDBJ whole genome shotgun (WGS) entry which is preliminary data.</text>
</comment>
<dbReference type="Gene3D" id="2.60.40.2630">
    <property type="match status" value="1"/>
</dbReference>
<dbReference type="EMBL" id="JADIMQ010000018">
    <property type="protein sequence ID" value="MBO8447892.1"/>
    <property type="molecule type" value="Genomic_DNA"/>
</dbReference>